<dbReference type="Proteomes" id="UP000054495">
    <property type="component" value="Unassembled WGS sequence"/>
</dbReference>
<dbReference type="PANTHER" id="PTHR47331">
    <property type="entry name" value="PHD-TYPE DOMAIN-CONTAINING PROTEIN"/>
    <property type="match status" value="1"/>
</dbReference>
<keyword evidence="4" id="KW-1185">Reference proteome</keyword>
<evidence type="ECO:0000256" key="2">
    <source>
        <dbReference type="SAM" id="MobiDB-lite"/>
    </source>
</evidence>
<feature type="compositionally biased region" description="Acidic residues" evidence="2">
    <location>
        <begin position="967"/>
        <end position="980"/>
    </location>
</feature>
<reference evidence="3 4" key="1">
    <citation type="submission" date="2013-05" db="EMBL/GenBank/DDBJ databases">
        <title>Draft genome of the parasitic nematode Anyclostoma ceylanicum.</title>
        <authorList>
            <person name="Mitreva M."/>
        </authorList>
    </citation>
    <scope>NUCLEOTIDE SEQUENCE [LARGE SCALE GENOMIC DNA]</scope>
</reference>
<organism evidence="3 4">
    <name type="scientific">Ancylostoma ceylanicum</name>
    <dbReference type="NCBI Taxonomy" id="53326"/>
    <lineage>
        <taxon>Eukaryota</taxon>
        <taxon>Metazoa</taxon>
        <taxon>Ecdysozoa</taxon>
        <taxon>Nematoda</taxon>
        <taxon>Chromadorea</taxon>
        <taxon>Rhabditida</taxon>
        <taxon>Rhabditina</taxon>
        <taxon>Rhabditomorpha</taxon>
        <taxon>Strongyloidea</taxon>
        <taxon>Ancylostomatidae</taxon>
        <taxon>Ancylostomatinae</taxon>
        <taxon>Ancylostoma</taxon>
    </lineage>
</organism>
<evidence type="ECO:0000313" key="3">
    <source>
        <dbReference type="EMBL" id="EPB67313.1"/>
    </source>
</evidence>
<feature type="region of interest" description="Disordered" evidence="2">
    <location>
        <begin position="967"/>
        <end position="1028"/>
    </location>
</feature>
<dbReference type="AlphaFoldDB" id="A0A0D6L8H2"/>
<dbReference type="EMBL" id="KE125720">
    <property type="protein sequence ID" value="EPB67313.1"/>
    <property type="molecule type" value="Genomic_DNA"/>
</dbReference>
<feature type="coiled-coil region" evidence="1">
    <location>
        <begin position="209"/>
        <end position="268"/>
    </location>
</feature>
<feature type="region of interest" description="Disordered" evidence="2">
    <location>
        <begin position="742"/>
        <end position="783"/>
    </location>
</feature>
<feature type="compositionally biased region" description="Basic residues" evidence="2">
    <location>
        <begin position="989"/>
        <end position="1006"/>
    </location>
</feature>
<keyword evidence="1" id="KW-0175">Coiled coil</keyword>
<feature type="compositionally biased region" description="Basic and acidic residues" evidence="2">
    <location>
        <begin position="820"/>
        <end position="849"/>
    </location>
</feature>
<feature type="compositionally biased region" description="Basic and acidic residues" evidence="2">
    <location>
        <begin position="667"/>
        <end position="683"/>
    </location>
</feature>
<dbReference type="InterPro" id="IPR005312">
    <property type="entry name" value="DUF1759"/>
</dbReference>
<feature type="region of interest" description="Disordered" evidence="2">
    <location>
        <begin position="816"/>
        <end position="852"/>
    </location>
</feature>
<gene>
    <name evidence="3" type="ORF">ANCCEY_13595</name>
</gene>
<feature type="coiled-coil region" evidence="1">
    <location>
        <begin position="905"/>
        <end position="932"/>
    </location>
</feature>
<feature type="region of interest" description="Disordered" evidence="2">
    <location>
        <begin position="667"/>
        <end position="719"/>
    </location>
</feature>
<feature type="compositionally biased region" description="Polar residues" evidence="2">
    <location>
        <begin position="691"/>
        <end position="702"/>
    </location>
</feature>
<accession>A0A0D6L8H2</accession>
<dbReference type="PANTHER" id="PTHR47331:SF5">
    <property type="entry name" value="RIBONUCLEASE H"/>
    <property type="match status" value="1"/>
</dbReference>
<evidence type="ECO:0000313" key="4">
    <source>
        <dbReference type="Proteomes" id="UP000054495"/>
    </source>
</evidence>
<dbReference type="Pfam" id="PF03564">
    <property type="entry name" value="DUF1759"/>
    <property type="match status" value="1"/>
</dbReference>
<feature type="compositionally biased region" description="Basic and acidic residues" evidence="2">
    <location>
        <begin position="1010"/>
        <end position="1028"/>
    </location>
</feature>
<feature type="region of interest" description="Disordered" evidence="2">
    <location>
        <begin position="315"/>
        <end position="394"/>
    </location>
</feature>
<protein>
    <submittedName>
        <fullName evidence="3">Uncharacterized protein</fullName>
    </submittedName>
</protein>
<sequence>MSLSLRSAKAKLTRAKNALDTLCKGAEGVITPLETLQGNEEDILGKLQGQKGIIRRKALPLKGARSQLEEAINNLTNNFDRMGEEEKGSERAECEQRIETAWDSVAHADTLLGLMTEAEADISQSVDNILQRQERRRIAQERMNGAQSSTQPIQAENSYQLPMATQLLPRLQVPKFTGKRRDWENFWSTFKANIEDQAIPTMLNFNYLINALQGEAREAVNRFQVAEENYAEVVKWLQQKYGKDSLLIDELYKRLEDYEAEGDSTRAQRRLLDEVSTAMIQLKNKGPDINHRNCGKPNHMAQECRSPGCFKCGKKHHPSICESPQSSYQDTRIRESGTQKRQAEDTAPNKKPRDAQEAHKGKRQVEGSRQYPYQKRGAKVNEITNETSSEPDTEEYVGHIASKEKTKTVLLTGVAKIQGKKGSKNVRILFDTRSELSFIGSKLTQELQLPQIGEERLRINTFGSKKAEIETYPIVEADLFDGDERKYQVTLYASPKVTSRITRPRLEREDLRFIKEKGIRIAETGGLEAETPSILLGCDQLWSLVEGSKYILPSGMHLISTKFGFMLSGKIKRPQTNGPPNVMFTSEQELEQWDNYWKMDSSGIEEFHGPEREEKEQVNERVLRRFNDTIRKKKDGYYVRLPWKEQHEPLPDNKSIALARLHGIYNRYKDNPKEEEPEETARDESEEEQPHNTPETLGNSHNPPERQGNPTVDHRLRPKRARKYLYSPEEYKLYQVNRIQAAHPAREIRPGRGSSQRKNKVQDFKHSLKRQGKNQEFKHFQQKQRKLRKLIHLSYRQGRHQEIKHFRSLNIETSTTPSFRMDENDNKIETEVPQESPRREVEAEGHGEGNEGTIEVTTPLEAIVDNQVKQMRMIAHLQDLVEGPTCGPNDEDTHTPLISLVKYLFKEMKTMTEKLKKEIVNMRQKQVELETKLDVITTSQFKILREITEVKQAPVRDEDAFFIPDEEDLVEISDSEEPEPVMEPTTSRRSARAPKAKKTDRKRRASRSPPHHERGRNSQGERPDYPRKVLMDEEARWAMKKLGNMKTCPTRWTGHREERVVDENGEAVYCPFCGGRGNHTPDECPAERPVQTRLWLVQKKKLCKKCLQKFCKEETCPKRQEACTYCDSTNHHAALCGLPEEREEPGRH</sequence>
<name>A0A0D6L8H2_9BILA</name>
<evidence type="ECO:0000256" key="1">
    <source>
        <dbReference type="SAM" id="Coils"/>
    </source>
</evidence>
<proteinExistence type="predicted"/>
<feature type="compositionally biased region" description="Basic and acidic residues" evidence="2">
    <location>
        <begin position="331"/>
        <end position="366"/>
    </location>
</feature>